<sequence length="316" mass="36704">MSKYTFRLVNHDRKEPFADLAMLRQRPARRPEGGGGENSEGSLAADARRFVPGQDLEYAINTAIAVNEPLLITGEPGTGKTTAAYYTAWKLGLGEVLHFQVKSETVARDLLYHFDTVRYFHDAHLAGTQQQALPDKKEYIEKREMWQALTADKPRLLLIDEIDKAPRDFPNDLLHELHEWEFSIPEIGDKITCNRDNQPLVFITSNSERRLPEPFLRRCVYHHIRFDQELIRQIVESRRDEYPALDEGFRRMAVDRFLRLRESGLRKRPASGELLVWLRILGLRAREYPRLDEDLAKLPHLGVLIKDHQDMADIKK</sequence>
<gene>
    <name evidence="2" type="ORF">Q3M24_01520</name>
</gene>
<dbReference type="Pfam" id="PF07728">
    <property type="entry name" value="AAA_5"/>
    <property type="match status" value="1"/>
</dbReference>
<dbReference type="InterPro" id="IPR011704">
    <property type="entry name" value="ATPase_dyneun-rel_AAA"/>
</dbReference>
<dbReference type="GO" id="GO:0016887">
    <property type="term" value="F:ATP hydrolysis activity"/>
    <property type="evidence" value="ECO:0007669"/>
    <property type="project" value="InterPro"/>
</dbReference>
<organism evidence="2">
    <name type="scientific">Candidatus Electrothrix aestuarii</name>
    <dbReference type="NCBI Taxonomy" id="3062594"/>
    <lineage>
        <taxon>Bacteria</taxon>
        <taxon>Pseudomonadati</taxon>
        <taxon>Thermodesulfobacteriota</taxon>
        <taxon>Desulfobulbia</taxon>
        <taxon>Desulfobulbales</taxon>
        <taxon>Desulfobulbaceae</taxon>
        <taxon>Candidatus Electrothrix</taxon>
    </lineage>
</organism>
<dbReference type="SUPFAM" id="SSF52540">
    <property type="entry name" value="P-loop containing nucleoside triphosphate hydrolases"/>
    <property type="match status" value="1"/>
</dbReference>
<accession>A0AAU8LW58</accession>
<dbReference type="AlphaFoldDB" id="A0AAU8LW58"/>
<dbReference type="EMBL" id="CP159373">
    <property type="protein sequence ID" value="XCN73457.1"/>
    <property type="molecule type" value="Genomic_DNA"/>
</dbReference>
<dbReference type="InterPro" id="IPR027417">
    <property type="entry name" value="P-loop_NTPase"/>
</dbReference>
<dbReference type="GO" id="GO:0005524">
    <property type="term" value="F:ATP binding"/>
    <property type="evidence" value="ECO:0007669"/>
    <property type="project" value="InterPro"/>
</dbReference>
<dbReference type="InterPro" id="IPR003593">
    <property type="entry name" value="AAA+_ATPase"/>
</dbReference>
<reference evidence="2" key="2">
    <citation type="submission" date="2024-06" db="EMBL/GenBank/DDBJ databases">
        <authorList>
            <person name="Plum-Jensen L.E."/>
            <person name="Schramm A."/>
            <person name="Marshall I.P.G."/>
        </authorList>
    </citation>
    <scope>NUCLEOTIDE SEQUENCE</scope>
    <source>
        <strain evidence="2">Rat1</strain>
    </source>
</reference>
<feature type="domain" description="AAA+ ATPase" evidence="1">
    <location>
        <begin position="66"/>
        <end position="230"/>
    </location>
</feature>
<dbReference type="KEGG" id="eaj:Q3M24_01520"/>
<reference evidence="2" key="1">
    <citation type="journal article" date="2024" name="Syst. Appl. Microbiol.">
        <title>First single-strain enrichments of Electrothrix cable bacteria, description of E. aestuarii sp. nov. and E. rattekaaiensis sp. nov., and proposal of a cable bacteria taxonomy following the rules of the SeqCode.</title>
        <authorList>
            <person name="Plum-Jensen L.E."/>
            <person name="Schramm A."/>
            <person name="Marshall I.P.G."/>
        </authorList>
    </citation>
    <scope>NUCLEOTIDE SEQUENCE</scope>
    <source>
        <strain evidence="2">Rat1</strain>
    </source>
</reference>
<evidence type="ECO:0000259" key="1">
    <source>
        <dbReference type="SMART" id="SM00382"/>
    </source>
</evidence>
<protein>
    <submittedName>
        <fullName evidence="2">MoxR family ATPase</fullName>
    </submittedName>
</protein>
<dbReference type="CDD" id="cd00009">
    <property type="entry name" value="AAA"/>
    <property type="match status" value="1"/>
</dbReference>
<name>A0AAU8LW58_9BACT</name>
<dbReference type="SMART" id="SM00382">
    <property type="entry name" value="AAA"/>
    <property type="match status" value="1"/>
</dbReference>
<proteinExistence type="predicted"/>
<evidence type="ECO:0000313" key="2">
    <source>
        <dbReference type="EMBL" id="XCN73457.1"/>
    </source>
</evidence>
<dbReference type="Gene3D" id="3.40.50.300">
    <property type="entry name" value="P-loop containing nucleotide triphosphate hydrolases"/>
    <property type="match status" value="1"/>
</dbReference>